<protein>
    <submittedName>
        <fullName evidence="1">Uncharacterized protein</fullName>
    </submittedName>
</protein>
<comment type="caution">
    <text evidence="1">The sequence shown here is derived from an EMBL/GenBank/DDBJ whole genome shotgun (WGS) entry which is preliminary data.</text>
</comment>
<dbReference type="EMBL" id="PDCK01000040">
    <property type="protein sequence ID" value="PRQ50891.1"/>
    <property type="molecule type" value="Genomic_DNA"/>
</dbReference>
<dbReference type="AlphaFoldDB" id="A0A2P6RWV1"/>
<dbReference type="Proteomes" id="UP000238479">
    <property type="component" value="Chromosome 2"/>
</dbReference>
<accession>A0A2P6RWV1</accession>
<evidence type="ECO:0000313" key="2">
    <source>
        <dbReference type="Proteomes" id="UP000238479"/>
    </source>
</evidence>
<name>A0A2P6RWV1_ROSCH</name>
<keyword evidence="2" id="KW-1185">Reference proteome</keyword>
<reference evidence="1 2" key="1">
    <citation type="journal article" date="2018" name="Nat. Genet.">
        <title>The Rosa genome provides new insights in the design of modern roses.</title>
        <authorList>
            <person name="Bendahmane M."/>
        </authorList>
    </citation>
    <scope>NUCLEOTIDE SEQUENCE [LARGE SCALE GENOMIC DNA]</scope>
    <source>
        <strain evidence="2">cv. Old Blush</strain>
    </source>
</reference>
<proteinExistence type="predicted"/>
<sequence>MYFFVNSFYVHYLYNPNSTSKSYFFGYPFDSLCFLNPLFLTSNWTKWLLSLFSPGLWNSNKKKENKRLSFDILASVTSKNFVTLNHPISTKPSFMVE</sequence>
<gene>
    <name evidence="1" type="ORF">RchiOBHm_Chr2g0138221</name>
</gene>
<dbReference type="Gramene" id="PRQ50891">
    <property type="protein sequence ID" value="PRQ50891"/>
    <property type="gene ID" value="RchiOBHm_Chr2g0138221"/>
</dbReference>
<organism evidence="1 2">
    <name type="scientific">Rosa chinensis</name>
    <name type="common">China rose</name>
    <dbReference type="NCBI Taxonomy" id="74649"/>
    <lineage>
        <taxon>Eukaryota</taxon>
        <taxon>Viridiplantae</taxon>
        <taxon>Streptophyta</taxon>
        <taxon>Embryophyta</taxon>
        <taxon>Tracheophyta</taxon>
        <taxon>Spermatophyta</taxon>
        <taxon>Magnoliopsida</taxon>
        <taxon>eudicotyledons</taxon>
        <taxon>Gunneridae</taxon>
        <taxon>Pentapetalae</taxon>
        <taxon>rosids</taxon>
        <taxon>fabids</taxon>
        <taxon>Rosales</taxon>
        <taxon>Rosaceae</taxon>
        <taxon>Rosoideae</taxon>
        <taxon>Rosoideae incertae sedis</taxon>
        <taxon>Rosa</taxon>
    </lineage>
</organism>
<evidence type="ECO:0000313" key="1">
    <source>
        <dbReference type="EMBL" id="PRQ50891.1"/>
    </source>
</evidence>